<dbReference type="GO" id="GO:0031177">
    <property type="term" value="F:phosphopantetheine binding"/>
    <property type="evidence" value="ECO:0007669"/>
    <property type="project" value="InterPro"/>
</dbReference>
<dbReference type="Gene3D" id="3.40.50.720">
    <property type="entry name" value="NAD(P)-binding Rossmann-like Domain"/>
    <property type="match status" value="1"/>
</dbReference>
<accession>A0A2H3IXZ2</accession>
<dbReference type="Pfam" id="PF00550">
    <property type="entry name" value="PP-binding"/>
    <property type="match status" value="1"/>
</dbReference>
<dbReference type="InterPro" id="IPR009081">
    <property type="entry name" value="PP-bd_ACP"/>
</dbReference>
<reference evidence="4 5" key="1">
    <citation type="journal article" date="2012" name="Science">
        <title>The Paleozoic origin of enzymatic lignin decomposition reconstructed from 31 fungal genomes.</title>
        <authorList>
            <person name="Floudas D."/>
            <person name="Binder M."/>
            <person name="Riley R."/>
            <person name="Barry K."/>
            <person name="Blanchette R.A."/>
            <person name="Henrissat B."/>
            <person name="Martinez A.T."/>
            <person name="Otillar R."/>
            <person name="Spatafora J.W."/>
            <person name="Yadav J.S."/>
            <person name="Aerts A."/>
            <person name="Benoit I."/>
            <person name="Boyd A."/>
            <person name="Carlson A."/>
            <person name="Copeland A."/>
            <person name="Coutinho P.M."/>
            <person name="de Vries R.P."/>
            <person name="Ferreira P."/>
            <person name="Findley K."/>
            <person name="Foster B."/>
            <person name="Gaskell J."/>
            <person name="Glotzer D."/>
            <person name="Gorecki P."/>
            <person name="Heitman J."/>
            <person name="Hesse C."/>
            <person name="Hori C."/>
            <person name="Igarashi K."/>
            <person name="Jurgens J.A."/>
            <person name="Kallen N."/>
            <person name="Kersten P."/>
            <person name="Kohler A."/>
            <person name="Kuees U."/>
            <person name="Kumar T.K.A."/>
            <person name="Kuo A."/>
            <person name="LaButti K."/>
            <person name="Larrondo L.F."/>
            <person name="Lindquist E."/>
            <person name="Ling A."/>
            <person name="Lombard V."/>
            <person name="Lucas S."/>
            <person name="Lundell T."/>
            <person name="Martin R."/>
            <person name="McLaughlin D.J."/>
            <person name="Morgenstern I."/>
            <person name="Morin E."/>
            <person name="Murat C."/>
            <person name="Nagy L.G."/>
            <person name="Nolan M."/>
            <person name="Ohm R.A."/>
            <person name="Patyshakuliyeva A."/>
            <person name="Rokas A."/>
            <person name="Ruiz-Duenas F.J."/>
            <person name="Sabat G."/>
            <person name="Salamov A."/>
            <person name="Samejima M."/>
            <person name="Schmutz J."/>
            <person name="Slot J.C."/>
            <person name="St John F."/>
            <person name="Stenlid J."/>
            <person name="Sun H."/>
            <person name="Sun S."/>
            <person name="Syed K."/>
            <person name="Tsang A."/>
            <person name="Wiebenga A."/>
            <person name="Young D."/>
            <person name="Pisabarro A."/>
            <person name="Eastwood D.C."/>
            <person name="Martin F."/>
            <person name="Cullen D."/>
            <person name="Grigoriev I.V."/>
            <person name="Hibbett D.S."/>
        </authorList>
    </citation>
    <scope>NUCLEOTIDE SEQUENCE [LARGE SCALE GENOMIC DNA]</scope>
    <source>
        <strain evidence="4 5">MD-104</strain>
    </source>
</reference>
<name>A0A2H3IXZ2_WOLCO</name>
<proteinExistence type="predicted"/>
<dbReference type="Pfam" id="PF07993">
    <property type="entry name" value="NAD_binding_4"/>
    <property type="match status" value="1"/>
</dbReference>
<dbReference type="OMA" id="WDWLAHI"/>
<dbReference type="InterPro" id="IPR042099">
    <property type="entry name" value="ANL_N_sf"/>
</dbReference>
<evidence type="ECO:0000313" key="4">
    <source>
        <dbReference type="EMBL" id="PCH34315.1"/>
    </source>
</evidence>
<dbReference type="InterPro" id="IPR013120">
    <property type="entry name" value="FAR_NAD-bd"/>
</dbReference>
<keyword evidence="2" id="KW-0597">Phosphoprotein</keyword>
<dbReference type="EMBL" id="KB467831">
    <property type="protein sequence ID" value="PCH34315.1"/>
    <property type="molecule type" value="Genomic_DNA"/>
</dbReference>
<dbReference type="PROSITE" id="PS00455">
    <property type="entry name" value="AMP_BINDING"/>
    <property type="match status" value="1"/>
</dbReference>
<keyword evidence="1" id="KW-0596">Phosphopantetheine</keyword>
<evidence type="ECO:0000313" key="5">
    <source>
        <dbReference type="Proteomes" id="UP000218811"/>
    </source>
</evidence>
<organism evidence="4 5">
    <name type="scientific">Wolfiporia cocos (strain MD-104)</name>
    <name type="common">Brown rot fungus</name>
    <dbReference type="NCBI Taxonomy" id="742152"/>
    <lineage>
        <taxon>Eukaryota</taxon>
        <taxon>Fungi</taxon>
        <taxon>Dikarya</taxon>
        <taxon>Basidiomycota</taxon>
        <taxon>Agaricomycotina</taxon>
        <taxon>Agaricomycetes</taxon>
        <taxon>Polyporales</taxon>
        <taxon>Phaeolaceae</taxon>
        <taxon>Wolfiporia</taxon>
    </lineage>
</organism>
<evidence type="ECO:0000256" key="1">
    <source>
        <dbReference type="ARBA" id="ARBA00022450"/>
    </source>
</evidence>
<gene>
    <name evidence="4" type="ORF">WOLCODRAFT_135636</name>
</gene>
<dbReference type="InterPro" id="IPR020806">
    <property type="entry name" value="PKS_PP-bd"/>
</dbReference>
<dbReference type="SUPFAM" id="SSF56801">
    <property type="entry name" value="Acetyl-CoA synthetase-like"/>
    <property type="match status" value="1"/>
</dbReference>
<dbReference type="AlphaFoldDB" id="A0A2H3IXZ2"/>
<dbReference type="PANTHER" id="PTHR43439:SF2">
    <property type="entry name" value="ENZYME, PUTATIVE (JCVI)-RELATED"/>
    <property type="match status" value="1"/>
</dbReference>
<dbReference type="PANTHER" id="PTHR43439">
    <property type="entry name" value="PHENYLACETATE-COENZYME A LIGASE"/>
    <property type="match status" value="1"/>
</dbReference>
<dbReference type="Pfam" id="PF00501">
    <property type="entry name" value="AMP-binding"/>
    <property type="match status" value="1"/>
</dbReference>
<dbReference type="OrthoDB" id="429813at2759"/>
<dbReference type="Proteomes" id="UP000218811">
    <property type="component" value="Unassembled WGS sequence"/>
</dbReference>
<dbReference type="SMART" id="SM00823">
    <property type="entry name" value="PKS_PP"/>
    <property type="match status" value="1"/>
</dbReference>
<feature type="domain" description="Carrier" evidence="3">
    <location>
        <begin position="552"/>
        <end position="630"/>
    </location>
</feature>
<dbReference type="Pfam" id="PF23562">
    <property type="entry name" value="AMP-binding_C_3"/>
    <property type="match status" value="1"/>
</dbReference>
<evidence type="ECO:0000259" key="3">
    <source>
        <dbReference type="PROSITE" id="PS50075"/>
    </source>
</evidence>
<protein>
    <submittedName>
        <fullName evidence="4">L-aminoadipate-semialdehyde dehydrogenase</fullName>
    </submittedName>
</protein>
<dbReference type="InterPro" id="IPR020845">
    <property type="entry name" value="AMP-binding_CS"/>
</dbReference>
<evidence type="ECO:0000256" key="2">
    <source>
        <dbReference type="ARBA" id="ARBA00022553"/>
    </source>
</evidence>
<dbReference type="PROSITE" id="PS50075">
    <property type="entry name" value="CARRIER"/>
    <property type="match status" value="1"/>
</dbReference>
<dbReference type="Gene3D" id="3.40.50.12780">
    <property type="entry name" value="N-terminal domain of ligase-like"/>
    <property type="match status" value="1"/>
</dbReference>
<dbReference type="InterPro" id="IPR036736">
    <property type="entry name" value="ACP-like_sf"/>
</dbReference>
<dbReference type="InterPro" id="IPR036291">
    <property type="entry name" value="NAD(P)-bd_dom_sf"/>
</dbReference>
<keyword evidence="5" id="KW-1185">Reference proteome</keyword>
<dbReference type="InterPro" id="IPR051414">
    <property type="entry name" value="Adenylate-forming_Reductase"/>
</dbReference>
<sequence>MPAPTYVAASLTELVAIRARDQPNDVAIYTGIDEPGDLMRGITYLQVQRAVDRLCTHYSGQGLVPPVGPNGLPPPQTIAVLTSTAIDESFLEIALAKLGLSPLLLSVNNSVPAVAHLCKITNSTHLIYGFRFLAEAKEAQRSLAEQGYQLEIVPERRFPIWGPEGVDKSNIQPYPPALQPQDERDRAAVILHSSGSTGFPKPVYITHFAMIANLAGFVAKPGFSALPVYHGFGHYSVFRCYYAGVPFALFPPHLPLTSANICKVIKATPIPCPLCFAVPYVIKLLAETEEGVQALAAFESVTFAGAAVPDDLGDRLTAAGVNINAIYGTTETGSLLGSKRDFAKDKAWNWLRAEGPIADHLVMEDRGEGTYESIVKDGWPAKTQSNRPDGSYATKDLFVRHEEHPNWYKYIGRLDDTLVQVLGEKTNPVPIELAIRGNSPYVEEAIVFGEGRPQVGCLILPSELGKDLSKDHAAFLETIWPVIEDANAQAPTHSRILPEMVYILEYGTQIPQATKMSILRPACYAKFKDIIDSVYDRFENGSGATKLNLSQPELEDFIFKAVTQTLGAAKAAKLTKTSDLFAFGVDSLQSTRIRNICQKELELNGQSLGQNVVYENSSVEKLAAYIIAVRAGSDTSKSDEQQHALMLSMVKKWSSKFDLSKTASQNGHAQTSAQTVVLTGATGSLGAHILRQLLFSPSVSRVICLSRAKSHADSLERLKESLRTRRLHLTPEQWERIESYAVNVNEDQLGLSADEYAYVVSQTTSIIHNAWPVNFNMAVDSYDEHIGGALNLINLCLRSPHPQKPSFFFSSSIAARVGSPDPVCEEDFPSSPATALATGYGRSKWVVEKLCERAAKETPVHVGVLRIGQLVGDTQNGVWNETEAWPLIFKSAKATGVLPQLGERPQWLPVDIAGHAIVEIMTQEESPKAAVYHILNPNLARSWDDVLTGLKKAGVEFDVVKREEWLDRLSRSDPDGERNPAIKLLAYYRNRFGRARERPPMDFRVDFTTKVAPSIANSPAISEQLIGKWVQHWREIGFFA</sequence>
<dbReference type="Gene3D" id="1.10.1200.10">
    <property type="entry name" value="ACP-like"/>
    <property type="match status" value="1"/>
</dbReference>
<dbReference type="SUPFAM" id="SSF51735">
    <property type="entry name" value="NAD(P)-binding Rossmann-fold domains"/>
    <property type="match status" value="1"/>
</dbReference>
<dbReference type="InterPro" id="IPR000873">
    <property type="entry name" value="AMP-dep_synth/lig_dom"/>
</dbReference>
<dbReference type="STRING" id="742152.A0A2H3IXZ2"/>
<dbReference type="SUPFAM" id="SSF47336">
    <property type="entry name" value="ACP-like"/>
    <property type="match status" value="1"/>
</dbReference>